<dbReference type="InterPro" id="IPR058899">
    <property type="entry name" value="TGFBR3/Endoglin-like_N"/>
</dbReference>
<keyword evidence="6 10" id="KW-0472">Membrane</keyword>
<keyword evidence="4" id="KW-0732">Signal</keyword>
<feature type="compositionally biased region" description="Low complexity" evidence="9">
    <location>
        <begin position="869"/>
        <end position="884"/>
    </location>
</feature>
<evidence type="ECO:0000256" key="3">
    <source>
        <dbReference type="ARBA" id="ARBA00022692"/>
    </source>
</evidence>
<evidence type="ECO:0000256" key="5">
    <source>
        <dbReference type="ARBA" id="ARBA00022989"/>
    </source>
</evidence>
<name>A0A151MFB4_ALLMI</name>
<feature type="compositionally biased region" description="Basic and acidic residues" evidence="9">
    <location>
        <begin position="105"/>
        <end position="115"/>
    </location>
</feature>
<dbReference type="eggNOG" id="ENOG502RZQ9">
    <property type="taxonomic scope" value="Eukaryota"/>
</dbReference>
<sequence length="892" mass="96684">MKWSEQSRGAGFCLGSDTGDLEQAASPACASVSSAVLLLSQATLLNLCVTVGMGDAGWALVQEELTVPCSCPAQVLAVTGIALGAGPWGGTGSWISTEAAALSRSPEKGLSKEPGEEGSPPEPKQHCSQGGRGTGVPRKLLGNKSSVSPGNSPCGASAWRASRWTQSSKMGQTGLQSRSQRQKGERLADPPLKGVDFLPLWVISTGLSQCRTFRRWCLDTPGPTSGPAPLPPDSSAWTHLSGATDPVRTGACTLRPIGLNPDVQVSYTTSKTIRGCVSSSTVGKDREVHVLNVKSLTENSFLLLNVSLERKAPERKVVLAIYSSNPGTVILHSWPVKMSPRQDAKPNIIFRAKVLIFEDGTEARLENASLPDNSEELVKWAVTTYGGITSYTELENPQHIFFRLGEDASSPPDCHPQAGFNARHYLQAELLSNDVKTCTSNEMKEKEAHILWVQGPEDPSSWETDVNVEMNCQNGEVPQNLQRMLVLQSQPNMSWLLNLQQDMQIMASGNYALQGIPMKVAGNNLPNTEQGLINRVLEMNYSIIASYLDIPSASNVTIRIQKCAQKKEISTTTAGQSLSLDDQIRSELNLMRPWKCTNDSIEIAMPGYLIPGLDLPIAEVTLQDSNCKATKNGSQFVLMSLLEKCSTVVKDGIHVTNKLILTLAGPQQEIQVPFGCQIPVQDREMSLQLFHNPEFRLPSTTVLEANKVAYVQVRLWMKDDKPELELLECQLELAGQEPLPLVKDNKPCNPTVEILQLPEPTLDRKTQRFSFIYSPGDDQQAPPTASLLCRIALQYSSENSAVLKKSLKVTLQDSKFPPQNPGLGMGAVLGITFGAFLIGALLTAALWYIYSHTRPTAKMQPVSVNPPASESSSTSHSIGSTQSTPCSNSSMA</sequence>
<reference evidence="12 13" key="1">
    <citation type="journal article" date="2012" name="Genome Biol.">
        <title>Sequencing three crocodilian genomes to illuminate the evolution of archosaurs and amniotes.</title>
        <authorList>
            <person name="St John J.A."/>
            <person name="Braun E.L."/>
            <person name="Isberg S.R."/>
            <person name="Miles L.G."/>
            <person name="Chong A.Y."/>
            <person name="Gongora J."/>
            <person name="Dalzell P."/>
            <person name="Moran C."/>
            <person name="Bed'hom B."/>
            <person name="Abzhanov A."/>
            <person name="Burgess S.C."/>
            <person name="Cooksey A.M."/>
            <person name="Castoe T.A."/>
            <person name="Crawford N.G."/>
            <person name="Densmore L.D."/>
            <person name="Drew J.C."/>
            <person name="Edwards S.V."/>
            <person name="Faircloth B.C."/>
            <person name="Fujita M.K."/>
            <person name="Greenwold M.J."/>
            <person name="Hoffmann F.G."/>
            <person name="Howard J.M."/>
            <person name="Iguchi T."/>
            <person name="Janes D.E."/>
            <person name="Khan S.Y."/>
            <person name="Kohno S."/>
            <person name="de Koning A.J."/>
            <person name="Lance S.L."/>
            <person name="McCarthy F.M."/>
            <person name="McCormack J.E."/>
            <person name="Merchant M.E."/>
            <person name="Peterson D.G."/>
            <person name="Pollock D.D."/>
            <person name="Pourmand N."/>
            <person name="Raney B.J."/>
            <person name="Roessler K.A."/>
            <person name="Sanford J.R."/>
            <person name="Sawyer R.H."/>
            <person name="Schmidt C.J."/>
            <person name="Triplett E.W."/>
            <person name="Tuberville T.D."/>
            <person name="Venegas-Anaya M."/>
            <person name="Howard J.T."/>
            <person name="Jarvis E.D."/>
            <person name="Guillette L.J.Jr."/>
            <person name="Glenn T.C."/>
            <person name="Green R.E."/>
            <person name="Ray D.A."/>
        </authorList>
    </citation>
    <scope>NUCLEOTIDE SEQUENCE [LARGE SCALE GENOMIC DNA]</scope>
    <source>
        <strain evidence="12">KSC_2009_1</strain>
    </source>
</reference>
<comment type="caution">
    <text evidence="12">The sequence shown here is derived from an EMBL/GenBank/DDBJ whole genome shotgun (WGS) entry which is preliminary data.</text>
</comment>
<gene>
    <name evidence="12" type="primary">ENG</name>
    <name evidence="12" type="ORF">Y1Q_0005637</name>
</gene>
<protein>
    <submittedName>
        <fullName evidence="12">Endoglin isoform B</fullName>
    </submittedName>
</protein>
<dbReference type="Pfam" id="PF26060">
    <property type="entry name" value="TGFBR3_N"/>
    <property type="match status" value="2"/>
</dbReference>
<accession>A0A151MFB4</accession>
<feature type="domain" description="TGFBR3/Endoglin-like N-terminal" evidence="11">
    <location>
        <begin position="268"/>
        <end position="429"/>
    </location>
</feature>
<dbReference type="GO" id="GO:0001570">
    <property type="term" value="P:vasculogenesis"/>
    <property type="evidence" value="ECO:0007669"/>
    <property type="project" value="TreeGrafter"/>
</dbReference>
<dbReference type="PANTHER" id="PTHR14002:SF1">
    <property type="entry name" value="ENDOGLIN"/>
    <property type="match status" value="1"/>
</dbReference>
<evidence type="ECO:0000256" key="1">
    <source>
        <dbReference type="ARBA" id="ARBA00004251"/>
    </source>
</evidence>
<feature type="domain" description="TGFBR3/Endoglin-like N-terminal" evidence="11">
    <location>
        <begin position="436"/>
        <end position="563"/>
    </location>
</feature>
<evidence type="ECO:0000256" key="4">
    <source>
        <dbReference type="ARBA" id="ARBA00022729"/>
    </source>
</evidence>
<keyword evidence="3 10" id="KW-0812">Transmembrane</keyword>
<evidence type="ECO:0000256" key="9">
    <source>
        <dbReference type="SAM" id="MobiDB-lite"/>
    </source>
</evidence>
<dbReference type="Proteomes" id="UP000050525">
    <property type="component" value="Unassembled WGS sequence"/>
</dbReference>
<feature type="region of interest" description="Disordered" evidence="9">
    <location>
        <begin position="100"/>
        <end position="190"/>
    </location>
</feature>
<evidence type="ECO:0000256" key="8">
    <source>
        <dbReference type="ARBA" id="ARBA00023180"/>
    </source>
</evidence>
<evidence type="ECO:0000256" key="6">
    <source>
        <dbReference type="ARBA" id="ARBA00023136"/>
    </source>
</evidence>
<feature type="region of interest" description="Disordered" evidence="9">
    <location>
        <begin position="859"/>
        <end position="892"/>
    </location>
</feature>
<evidence type="ECO:0000256" key="10">
    <source>
        <dbReference type="SAM" id="Phobius"/>
    </source>
</evidence>
<comment type="subcellular location">
    <subcellularLocation>
        <location evidence="1">Cell membrane</location>
        <topology evidence="1">Single-pass type I membrane protein</topology>
    </subcellularLocation>
</comment>
<keyword evidence="7" id="KW-1015">Disulfide bond</keyword>
<evidence type="ECO:0000313" key="12">
    <source>
        <dbReference type="EMBL" id="KYO23212.1"/>
    </source>
</evidence>
<evidence type="ECO:0000256" key="7">
    <source>
        <dbReference type="ARBA" id="ARBA00023157"/>
    </source>
</evidence>
<dbReference type="PANTHER" id="PTHR14002">
    <property type="entry name" value="ENDOGLIN/TGF-BETA RECEPTOR TYPE III"/>
    <property type="match status" value="1"/>
</dbReference>
<evidence type="ECO:0000256" key="2">
    <source>
        <dbReference type="ARBA" id="ARBA00022475"/>
    </source>
</evidence>
<feature type="compositionally biased region" description="Polar residues" evidence="9">
    <location>
        <begin position="163"/>
        <end position="179"/>
    </location>
</feature>
<evidence type="ECO:0000259" key="11">
    <source>
        <dbReference type="Pfam" id="PF26060"/>
    </source>
</evidence>
<dbReference type="AlphaFoldDB" id="A0A151MFB4"/>
<proteinExistence type="predicted"/>
<keyword evidence="5 10" id="KW-1133">Transmembrane helix</keyword>
<organism evidence="12 13">
    <name type="scientific">Alligator mississippiensis</name>
    <name type="common">American alligator</name>
    <dbReference type="NCBI Taxonomy" id="8496"/>
    <lineage>
        <taxon>Eukaryota</taxon>
        <taxon>Metazoa</taxon>
        <taxon>Chordata</taxon>
        <taxon>Craniata</taxon>
        <taxon>Vertebrata</taxon>
        <taxon>Euteleostomi</taxon>
        <taxon>Archelosauria</taxon>
        <taxon>Archosauria</taxon>
        <taxon>Crocodylia</taxon>
        <taxon>Alligatoridae</taxon>
        <taxon>Alligatorinae</taxon>
        <taxon>Alligator</taxon>
    </lineage>
</organism>
<evidence type="ECO:0000313" key="13">
    <source>
        <dbReference type="Proteomes" id="UP000050525"/>
    </source>
</evidence>
<feature type="transmembrane region" description="Helical" evidence="10">
    <location>
        <begin position="823"/>
        <end position="850"/>
    </location>
</feature>
<keyword evidence="8" id="KW-0325">Glycoprotein</keyword>
<dbReference type="STRING" id="8496.A0A151MFB4"/>
<keyword evidence="13" id="KW-1185">Reference proteome</keyword>
<dbReference type="EMBL" id="AKHW03006215">
    <property type="protein sequence ID" value="KYO23212.1"/>
    <property type="molecule type" value="Genomic_DNA"/>
</dbReference>
<keyword evidence="2" id="KW-1003">Cell membrane</keyword>